<dbReference type="PROSITE" id="PS51194">
    <property type="entry name" value="HELICASE_CTER"/>
    <property type="match status" value="1"/>
</dbReference>
<dbReference type="CDD" id="cd18008">
    <property type="entry name" value="DEXDc_SHPRH-like"/>
    <property type="match status" value="1"/>
</dbReference>
<evidence type="ECO:0000256" key="5">
    <source>
        <dbReference type="ARBA" id="ARBA00022840"/>
    </source>
</evidence>
<dbReference type="Gene3D" id="3.40.50.300">
    <property type="entry name" value="P-loop containing nucleotide triphosphate hydrolases"/>
    <property type="match status" value="1"/>
</dbReference>
<dbReference type="PROSITE" id="PS50089">
    <property type="entry name" value="ZF_RING_2"/>
    <property type="match status" value="1"/>
</dbReference>
<evidence type="ECO:0000256" key="1">
    <source>
        <dbReference type="ARBA" id="ARBA00007025"/>
    </source>
</evidence>
<dbReference type="PANTHER" id="PTHR45626:SF52">
    <property type="entry name" value="SINGLE-STRANDED DNA-DEPENDENT ATPASE (EUROFUNG)"/>
    <property type="match status" value="1"/>
</dbReference>
<dbReference type="OMA" id="YYVFHGP"/>
<feature type="region of interest" description="Disordered" evidence="6">
    <location>
        <begin position="1"/>
        <end position="67"/>
    </location>
</feature>
<evidence type="ECO:0000313" key="7">
    <source>
        <dbReference type="EMBL" id="SHO77652.1"/>
    </source>
</evidence>
<dbReference type="InterPro" id="IPR000330">
    <property type="entry name" value="SNF2_N"/>
</dbReference>
<organism evidence="7 8">
    <name type="scientific">Malassezia sympodialis (strain ATCC 42132)</name>
    <name type="common">Atopic eczema-associated yeast</name>
    <dbReference type="NCBI Taxonomy" id="1230383"/>
    <lineage>
        <taxon>Eukaryota</taxon>
        <taxon>Fungi</taxon>
        <taxon>Dikarya</taxon>
        <taxon>Basidiomycota</taxon>
        <taxon>Ustilaginomycotina</taxon>
        <taxon>Malasseziomycetes</taxon>
        <taxon>Malasseziales</taxon>
        <taxon>Malasseziaceae</taxon>
        <taxon>Malassezia</taxon>
    </lineage>
</organism>
<dbReference type="SUPFAM" id="SSF57850">
    <property type="entry name" value="RING/U-box"/>
    <property type="match status" value="1"/>
</dbReference>
<dbReference type="OrthoDB" id="448448at2759"/>
<dbReference type="SUPFAM" id="SSF52540">
    <property type="entry name" value="P-loop containing nucleoside triphosphate hydrolases"/>
    <property type="match status" value="2"/>
</dbReference>
<protein>
    <submittedName>
        <fullName evidence="7">Similar to S.cerevisiae protein RAD16 (Nucleotide excision repair (NER) protein)</fullName>
    </submittedName>
</protein>
<proteinExistence type="inferred from homology"/>
<name>M5EAZ6_MALS4</name>
<keyword evidence="3" id="KW-0378">Hydrolase</keyword>
<dbReference type="PROSITE" id="PS51192">
    <property type="entry name" value="HELICASE_ATP_BIND_1"/>
    <property type="match status" value="1"/>
</dbReference>
<dbReference type="InterPro" id="IPR027417">
    <property type="entry name" value="P-loop_NTPase"/>
</dbReference>
<dbReference type="InterPro" id="IPR013083">
    <property type="entry name" value="Znf_RING/FYVE/PHD"/>
</dbReference>
<evidence type="ECO:0000256" key="2">
    <source>
        <dbReference type="ARBA" id="ARBA00022741"/>
    </source>
</evidence>
<dbReference type="VEuPathDB" id="FungiDB:MSYG_1994"/>
<dbReference type="GO" id="GO:0004386">
    <property type="term" value="F:helicase activity"/>
    <property type="evidence" value="ECO:0007669"/>
    <property type="project" value="UniProtKB-KW"/>
</dbReference>
<dbReference type="InterPro" id="IPR049730">
    <property type="entry name" value="SNF2/RAD54-like_C"/>
</dbReference>
<gene>
    <name evidence="7" type="ORF">MSYG_1994</name>
</gene>
<dbReference type="SMART" id="SM00487">
    <property type="entry name" value="DEXDc"/>
    <property type="match status" value="1"/>
</dbReference>
<dbReference type="RefSeq" id="XP_018741241.1">
    <property type="nucleotide sequence ID" value="XM_018884597.1"/>
</dbReference>
<dbReference type="PANTHER" id="PTHR45626">
    <property type="entry name" value="TRANSCRIPTION TERMINATION FACTOR 2-RELATED"/>
    <property type="match status" value="1"/>
</dbReference>
<dbReference type="InterPro" id="IPR014001">
    <property type="entry name" value="Helicase_ATP-bd"/>
</dbReference>
<keyword evidence="8" id="KW-1185">Reference proteome</keyword>
<keyword evidence="2" id="KW-0547">Nucleotide-binding</keyword>
<dbReference type="SMART" id="SM00490">
    <property type="entry name" value="HELICc"/>
    <property type="match status" value="1"/>
</dbReference>
<feature type="compositionally biased region" description="Polar residues" evidence="6">
    <location>
        <begin position="56"/>
        <end position="67"/>
    </location>
</feature>
<dbReference type="KEGG" id="msym:MSY001_2731"/>
<dbReference type="GO" id="GO:0005524">
    <property type="term" value="F:ATP binding"/>
    <property type="evidence" value="ECO:0007669"/>
    <property type="project" value="UniProtKB-KW"/>
</dbReference>
<sequence>MLGGTPNLAQRGGAAPRTQASTIDLTLDDDDDEPILVETRVMPTSSSSSMPPARANQPSSSRATLSEDNNADWSSFTPVFPKPKPWVCLGLIYPSVLCLYGVPPELRLDDPNDPPPVDPAWSHNAFWGEKGFRPVCIHASLSTAQKSTPMSHFIKAQQRLDMVVSTLQPGHDGVQPTTLNEYGRLTDKFSKILAPFMQSRTVHCVSRAKLVNKLKARVFSQYIETLVFVRTEHVANVSEALVQENILLEIPSEYRATDFPEAPPLHVPEMHRQEIEDVDDSPAALSPQRMNRFRSMIPAVTSREHLQEDSGKSSVEALYKVLQTHEPLTETEPSPLIRTPLFSHQKQALTFLLGRERERQWEELLQPDAPEHLSLWVSDKSHDNHIDVFRNMVSGVRRHSKPLLCRGAILADDMGLGKTLTTISLVASTYKEARDFGSSPLVQDTDDDEPMLIGDSRNRRSAEQARREELRCRSRATLLVCPLTVIANWETQIREHWRVDQQPSLYIYHGSGRVTDPYMLADHDVVLTTYSTLGNEFSHQNTWTAAAGRADDDDLPESKRLRVEAPNTCQRIEWFRIVLDEAHIIKEARTWQAKAVCNLSASRRLCLTGTPIQNRVDDLYALVCFLRLDPFMDRAVWSRFCGDRRYLGLNSRGTGVDIDPESLTRVQTIVKFLTLRRMKTDAKPDGTPLLVLPPKSTRIVTLDFREDELTKYKELHSQFRDEFNEYVSNGTVGQNYATILHEILLLRMMCDHAELVDESMGQQKDSQEVADLSETIRRYGLNVARALTLFRIWASSAMAICSICTYDLSQDDGDPTRVPVVTRCEHIVCSACFQSHMGKPMWRSRGQGTCPCCHTELELATDAVELSPETLRPSMPEEPTLEMIPRQVFHPDDPGTWPSSWSTKIRALISDLLPFSRCNMYSELYDIKAPVLDHRVVTKADNEFNVEVCTCDPLAKRPLPIKSVIFSQWTRMLQRVGHALMHVGIQYRQLDGSMSRGEREAAMSDFRDEPRIEILLISLRAGGFGLNLVSGCRAYLLDPYWNPAVEQQGLDRIHRMGQARPVIMTKFIMHQSIEEKLLVLQELKTELANSVGQPTEDRRQARTKELQLLLS</sequence>
<evidence type="ECO:0000256" key="6">
    <source>
        <dbReference type="SAM" id="MobiDB-lite"/>
    </source>
</evidence>
<dbReference type="GO" id="GO:0016787">
    <property type="term" value="F:hydrolase activity"/>
    <property type="evidence" value="ECO:0007669"/>
    <property type="project" value="UniProtKB-KW"/>
</dbReference>
<reference evidence="8" key="1">
    <citation type="journal article" date="2017" name="Nucleic Acids Res.">
        <title>Proteogenomics produces comprehensive and highly accurate protein-coding gene annotation in a complete genome assembly of Malassezia sympodialis.</title>
        <authorList>
            <person name="Zhu Y."/>
            <person name="Engstroem P.G."/>
            <person name="Tellgren-Roth C."/>
            <person name="Baudo C.D."/>
            <person name="Kennell J.C."/>
            <person name="Sun S."/>
            <person name="Billmyre R.B."/>
            <person name="Schroeder M.S."/>
            <person name="Andersson A."/>
            <person name="Holm T."/>
            <person name="Sigurgeirsson B."/>
            <person name="Wu G."/>
            <person name="Sankaranarayanan S.R."/>
            <person name="Siddharthan R."/>
            <person name="Sanyal K."/>
            <person name="Lundeberg J."/>
            <person name="Nystedt B."/>
            <person name="Boekhout T."/>
            <person name="Dawson T.L. Jr."/>
            <person name="Heitman J."/>
            <person name="Scheynius A."/>
            <person name="Lehtioe J."/>
        </authorList>
    </citation>
    <scope>NUCLEOTIDE SEQUENCE [LARGE SCALE GENOMIC DNA]</scope>
    <source>
        <strain evidence="8">ATCC 42132</strain>
    </source>
</reference>
<dbReference type="GO" id="GO:0008094">
    <property type="term" value="F:ATP-dependent activity, acting on DNA"/>
    <property type="evidence" value="ECO:0007669"/>
    <property type="project" value="TreeGrafter"/>
</dbReference>
<dbReference type="CDD" id="cd18793">
    <property type="entry name" value="SF2_C_SNF"/>
    <property type="match status" value="1"/>
</dbReference>
<dbReference type="Pfam" id="PF00271">
    <property type="entry name" value="Helicase_C"/>
    <property type="match status" value="1"/>
</dbReference>
<dbReference type="Proteomes" id="UP000186303">
    <property type="component" value="Chromosome 3"/>
</dbReference>
<dbReference type="Pfam" id="PF00176">
    <property type="entry name" value="SNF2-rel_dom"/>
    <property type="match status" value="1"/>
</dbReference>
<feature type="compositionally biased region" description="Acidic residues" evidence="6">
    <location>
        <begin position="26"/>
        <end position="35"/>
    </location>
</feature>
<dbReference type="InterPro" id="IPR050628">
    <property type="entry name" value="SNF2_RAD54_helicase_TF"/>
</dbReference>
<dbReference type="STRING" id="1230383.M5EAZ6"/>
<dbReference type="SMART" id="SM00184">
    <property type="entry name" value="RING"/>
    <property type="match status" value="1"/>
</dbReference>
<dbReference type="HOGENOM" id="CLU_000315_2_7_1"/>
<keyword evidence="4" id="KW-0347">Helicase</keyword>
<evidence type="ECO:0000256" key="4">
    <source>
        <dbReference type="ARBA" id="ARBA00022806"/>
    </source>
</evidence>
<comment type="similarity">
    <text evidence="1">Belongs to the SNF2/RAD54 helicase family.</text>
</comment>
<dbReference type="Gene3D" id="3.40.50.10810">
    <property type="entry name" value="Tandem AAA-ATPase domain"/>
    <property type="match status" value="1"/>
</dbReference>
<dbReference type="GO" id="GO:0006281">
    <property type="term" value="P:DNA repair"/>
    <property type="evidence" value="ECO:0007669"/>
    <property type="project" value="TreeGrafter"/>
</dbReference>
<keyword evidence="5" id="KW-0067">ATP-binding</keyword>
<dbReference type="AlphaFoldDB" id="M5EAZ6"/>
<dbReference type="Gene3D" id="3.30.40.10">
    <property type="entry name" value="Zinc/RING finger domain, C3HC4 (zinc finger)"/>
    <property type="match status" value="1"/>
</dbReference>
<dbReference type="InterPro" id="IPR001650">
    <property type="entry name" value="Helicase_C-like"/>
</dbReference>
<dbReference type="InterPro" id="IPR001841">
    <property type="entry name" value="Znf_RING"/>
</dbReference>
<evidence type="ECO:0000256" key="3">
    <source>
        <dbReference type="ARBA" id="ARBA00022801"/>
    </source>
</evidence>
<evidence type="ECO:0000313" key="8">
    <source>
        <dbReference type="Proteomes" id="UP000186303"/>
    </source>
</evidence>
<dbReference type="InterPro" id="IPR038718">
    <property type="entry name" value="SNF2-like_sf"/>
</dbReference>
<dbReference type="GO" id="GO:0005634">
    <property type="term" value="C:nucleus"/>
    <property type="evidence" value="ECO:0007669"/>
    <property type="project" value="TreeGrafter"/>
</dbReference>
<feature type="region of interest" description="Disordered" evidence="6">
    <location>
        <begin position="438"/>
        <end position="460"/>
    </location>
</feature>
<dbReference type="EMBL" id="LT671823">
    <property type="protein sequence ID" value="SHO77652.1"/>
    <property type="molecule type" value="Genomic_DNA"/>
</dbReference>
<accession>M5EAZ6</accession>